<organism evidence="7 8">
    <name type="scientific">Symbiodinium microadriaticum</name>
    <name type="common">Dinoflagellate</name>
    <name type="synonym">Zooxanthella microadriatica</name>
    <dbReference type="NCBI Taxonomy" id="2951"/>
    <lineage>
        <taxon>Eukaryota</taxon>
        <taxon>Sar</taxon>
        <taxon>Alveolata</taxon>
        <taxon>Dinophyceae</taxon>
        <taxon>Suessiales</taxon>
        <taxon>Symbiodiniaceae</taxon>
        <taxon>Symbiodinium</taxon>
    </lineage>
</organism>
<dbReference type="InterPro" id="IPR007743">
    <property type="entry name" value="Immunity-related_GTPase-like"/>
</dbReference>
<evidence type="ECO:0000256" key="5">
    <source>
        <dbReference type="SAM" id="SignalP"/>
    </source>
</evidence>
<keyword evidence="5" id="KW-0732">Signal</keyword>
<dbReference type="PANTHER" id="PTHR32341">
    <property type="entry name" value="INTERFERON-INDUCIBLE GTPASE"/>
    <property type="match status" value="1"/>
</dbReference>
<protein>
    <submittedName>
        <fullName evidence="7">Interferon-inducible GTPase 5</fullName>
    </submittedName>
</protein>
<dbReference type="AlphaFoldDB" id="A0A1Q9DWM6"/>
<keyword evidence="8" id="KW-1185">Reference proteome</keyword>
<dbReference type="Proteomes" id="UP000186817">
    <property type="component" value="Unassembled WGS sequence"/>
</dbReference>
<gene>
    <name evidence="7" type="primary">IRGC</name>
    <name evidence="7" type="ORF">AK812_SmicGene17869</name>
</gene>
<evidence type="ECO:0000313" key="7">
    <source>
        <dbReference type="EMBL" id="OLP99567.1"/>
    </source>
</evidence>
<accession>A0A1Q9DWM6</accession>
<dbReference type="PANTHER" id="PTHR32341:SF10">
    <property type="entry name" value="INTERFERON-INDUCIBLE GTPASE 5"/>
    <property type="match status" value="1"/>
</dbReference>
<feature type="signal peptide" evidence="5">
    <location>
        <begin position="1"/>
        <end position="30"/>
    </location>
</feature>
<evidence type="ECO:0000256" key="1">
    <source>
        <dbReference type="ARBA" id="ARBA00005429"/>
    </source>
</evidence>
<dbReference type="EMBL" id="LSRX01000357">
    <property type="protein sequence ID" value="OLP99567.1"/>
    <property type="molecule type" value="Genomic_DNA"/>
</dbReference>
<sequence>MATAGRGLQRCRRLLLALVAVVLRAAGCGSCFLPCSRTQVAASRWPGIRQPRQALHGATSQIPRKAVDEIMLGALALSSAAMWHGRDGVAELLERLTESQEDSPPVPVPKFLEAARSRGQVVIGVTGASGAGKSSVVNALRSLRDTDKDAARTGITETTLSPSMYEWRLGCSPGGRSSSEVGSQAMQEAEAMICDLPGIGTPRFPQASYLKSMGIRHFDLVLLITASRLTESELRLVAELKAYGVPHFLVRNKIDVDIEAELLKEEVTEQTMETVKADLRAVTGAQHVYCISTRRRCRRRHDFPKLVDDIKRVLAKHVPEQPKELVGA</sequence>
<dbReference type="GO" id="GO:0016787">
    <property type="term" value="F:hydrolase activity"/>
    <property type="evidence" value="ECO:0007669"/>
    <property type="project" value="UniProtKB-KW"/>
</dbReference>
<keyword evidence="3" id="KW-0378">Hydrolase</keyword>
<name>A0A1Q9DWM6_SYMMI</name>
<dbReference type="Gene3D" id="3.40.50.300">
    <property type="entry name" value="P-loop containing nucleotide triphosphate hydrolases"/>
    <property type="match status" value="1"/>
</dbReference>
<comment type="caution">
    <text evidence="7">The sequence shown here is derived from an EMBL/GenBank/DDBJ whole genome shotgun (WGS) entry which is preliminary data.</text>
</comment>
<dbReference type="InterPro" id="IPR030385">
    <property type="entry name" value="G_IRG_dom"/>
</dbReference>
<keyword evidence="2" id="KW-0547">Nucleotide-binding</keyword>
<dbReference type="GO" id="GO:0016020">
    <property type="term" value="C:membrane"/>
    <property type="evidence" value="ECO:0007669"/>
    <property type="project" value="InterPro"/>
</dbReference>
<dbReference type="InterPro" id="IPR027417">
    <property type="entry name" value="P-loop_NTPase"/>
</dbReference>
<evidence type="ECO:0000256" key="2">
    <source>
        <dbReference type="ARBA" id="ARBA00022741"/>
    </source>
</evidence>
<dbReference type="PROSITE" id="PS51716">
    <property type="entry name" value="G_IRG"/>
    <property type="match status" value="1"/>
</dbReference>
<dbReference type="InterPro" id="IPR051515">
    <property type="entry name" value="IRG"/>
</dbReference>
<proteinExistence type="inferred from homology"/>
<comment type="similarity">
    <text evidence="1">Belongs to the TRAFAC class dynamin-like GTPase superfamily. IRG family.</text>
</comment>
<feature type="domain" description="IRG-type G" evidence="6">
    <location>
        <begin position="119"/>
        <end position="313"/>
    </location>
</feature>
<evidence type="ECO:0000256" key="3">
    <source>
        <dbReference type="ARBA" id="ARBA00022801"/>
    </source>
</evidence>
<evidence type="ECO:0000313" key="8">
    <source>
        <dbReference type="Proteomes" id="UP000186817"/>
    </source>
</evidence>
<dbReference type="SUPFAM" id="SSF52540">
    <property type="entry name" value="P-loop containing nucleoside triphosphate hydrolases"/>
    <property type="match status" value="1"/>
</dbReference>
<keyword evidence="4" id="KW-0342">GTP-binding</keyword>
<dbReference type="GO" id="GO:0005525">
    <property type="term" value="F:GTP binding"/>
    <property type="evidence" value="ECO:0007669"/>
    <property type="project" value="UniProtKB-KW"/>
</dbReference>
<evidence type="ECO:0000259" key="6">
    <source>
        <dbReference type="PROSITE" id="PS51716"/>
    </source>
</evidence>
<feature type="chain" id="PRO_5013181062" evidence="5">
    <location>
        <begin position="31"/>
        <end position="328"/>
    </location>
</feature>
<reference evidence="7 8" key="1">
    <citation type="submission" date="2016-02" db="EMBL/GenBank/DDBJ databases">
        <title>Genome analysis of coral dinoflagellate symbionts highlights evolutionary adaptations to a symbiotic lifestyle.</title>
        <authorList>
            <person name="Aranda M."/>
            <person name="Li Y."/>
            <person name="Liew Y.J."/>
            <person name="Baumgarten S."/>
            <person name="Simakov O."/>
            <person name="Wilson M."/>
            <person name="Piel J."/>
            <person name="Ashoor H."/>
            <person name="Bougouffa S."/>
            <person name="Bajic V.B."/>
            <person name="Ryu T."/>
            <person name="Ravasi T."/>
            <person name="Bayer T."/>
            <person name="Micklem G."/>
            <person name="Kim H."/>
            <person name="Bhak J."/>
            <person name="Lajeunesse T.C."/>
            <person name="Voolstra C.R."/>
        </authorList>
    </citation>
    <scope>NUCLEOTIDE SEQUENCE [LARGE SCALE GENOMIC DNA]</scope>
    <source>
        <strain evidence="7 8">CCMP2467</strain>
    </source>
</reference>
<evidence type="ECO:0000256" key="4">
    <source>
        <dbReference type="ARBA" id="ARBA00023134"/>
    </source>
</evidence>
<dbReference type="OrthoDB" id="449083at2759"/>
<dbReference type="Pfam" id="PF05049">
    <property type="entry name" value="IIGP"/>
    <property type="match status" value="2"/>
</dbReference>